<protein>
    <submittedName>
        <fullName evidence="1">Uncharacterized protein</fullName>
    </submittedName>
</protein>
<proteinExistence type="predicted"/>
<keyword evidence="2" id="KW-1185">Reference proteome</keyword>
<organism evidence="1 2">
    <name type="scientific">Gossypium harknessii</name>
    <dbReference type="NCBI Taxonomy" id="34285"/>
    <lineage>
        <taxon>Eukaryota</taxon>
        <taxon>Viridiplantae</taxon>
        <taxon>Streptophyta</taxon>
        <taxon>Embryophyta</taxon>
        <taxon>Tracheophyta</taxon>
        <taxon>Spermatophyta</taxon>
        <taxon>Magnoliopsida</taxon>
        <taxon>eudicotyledons</taxon>
        <taxon>Gunneridae</taxon>
        <taxon>Pentapetalae</taxon>
        <taxon>rosids</taxon>
        <taxon>malvids</taxon>
        <taxon>Malvales</taxon>
        <taxon>Malvaceae</taxon>
        <taxon>Malvoideae</taxon>
        <taxon>Gossypium</taxon>
    </lineage>
</organism>
<reference evidence="1 2" key="1">
    <citation type="journal article" date="2019" name="Genome Biol. Evol.">
        <title>Insights into the evolution of the New World diploid cottons (Gossypium, subgenus Houzingenia) based on genome sequencing.</title>
        <authorList>
            <person name="Grover C.E."/>
            <person name="Arick M.A. 2nd"/>
            <person name="Thrash A."/>
            <person name="Conover J.L."/>
            <person name="Sanders W.S."/>
            <person name="Peterson D.G."/>
            <person name="Frelichowski J.E."/>
            <person name="Scheffler J.A."/>
            <person name="Scheffler B.E."/>
            <person name="Wendel J.F."/>
        </authorList>
    </citation>
    <scope>NUCLEOTIDE SEQUENCE [LARGE SCALE GENOMIC DNA]</scope>
    <source>
        <strain evidence="1">0</strain>
        <tissue evidence="1">Leaf</tissue>
    </source>
</reference>
<name>A0A7J9GD46_9ROSI</name>
<gene>
    <name evidence="1" type="ORF">Gohar_006350</name>
</gene>
<evidence type="ECO:0000313" key="1">
    <source>
        <dbReference type="EMBL" id="MBA0795490.1"/>
    </source>
</evidence>
<dbReference type="Proteomes" id="UP000593560">
    <property type="component" value="Unassembled WGS sequence"/>
</dbReference>
<dbReference type="EMBL" id="JABFAD010000004">
    <property type="protein sequence ID" value="MBA0795490.1"/>
    <property type="molecule type" value="Genomic_DNA"/>
</dbReference>
<dbReference type="OrthoDB" id="10287997at2759"/>
<dbReference type="AlphaFoldDB" id="A0A7J9GD46"/>
<evidence type="ECO:0000313" key="2">
    <source>
        <dbReference type="Proteomes" id="UP000593560"/>
    </source>
</evidence>
<accession>A0A7J9GD46</accession>
<sequence length="96" mass="11170">MEMEGIVRVIEQDLELYVMRIWFRPESDTSGSTNFVNKYRREFCTDVICLFKIRISKDKADGVIVRIGFPNLFPVEAEGYVSGIWVFGMIMSSLMF</sequence>
<comment type="caution">
    <text evidence="1">The sequence shown here is derived from an EMBL/GenBank/DDBJ whole genome shotgun (WGS) entry which is preliminary data.</text>
</comment>